<dbReference type="AlphaFoldDB" id="A0AA35V515"/>
<sequence>MLLILSPTTNRSLFLSASKHRHPITTISIKYPQQLNAPLSPHENPSGDSCEIHRTLLIRQTFLLHNSLKNLKTTIKGNIYTTITAHHHRKTQRNLHFYQRVTNP</sequence>
<gene>
    <name evidence="1" type="ORF">LSALG_LOCUS2788</name>
</gene>
<dbReference type="EMBL" id="OX465086">
    <property type="protein sequence ID" value="CAI9262029.1"/>
    <property type="molecule type" value="Genomic_DNA"/>
</dbReference>
<reference evidence="1" key="1">
    <citation type="submission" date="2023-04" db="EMBL/GenBank/DDBJ databases">
        <authorList>
            <person name="Vijverberg K."/>
            <person name="Xiong W."/>
            <person name="Schranz E."/>
        </authorList>
    </citation>
    <scope>NUCLEOTIDE SEQUENCE</scope>
</reference>
<name>A0AA35V515_LACSI</name>
<evidence type="ECO:0000313" key="1">
    <source>
        <dbReference type="EMBL" id="CAI9262029.1"/>
    </source>
</evidence>
<accession>A0AA35V515</accession>
<proteinExistence type="predicted"/>
<protein>
    <submittedName>
        <fullName evidence="1">Uncharacterized protein</fullName>
    </submittedName>
</protein>
<dbReference type="Proteomes" id="UP001177003">
    <property type="component" value="Chromosome 0"/>
</dbReference>
<organism evidence="1 2">
    <name type="scientific">Lactuca saligna</name>
    <name type="common">Willowleaf lettuce</name>
    <dbReference type="NCBI Taxonomy" id="75948"/>
    <lineage>
        <taxon>Eukaryota</taxon>
        <taxon>Viridiplantae</taxon>
        <taxon>Streptophyta</taxon>
        <taxon>Embryophyta</taxon>
        <taxon>Tracheophyta</taxon>
        <taxon>Spermatophyta</taxon>
        <taxon>Magnoliopsida</taxon>
        <taxon>eudicotyledons</taxon>
        <taxon>Gunneridae</taxon>
        <taxon>Pentapetalae</taxon>
        <taxon>asterids</taxon>
        <taxon>campanulids</taxon>
        <taxon>Asterales</taxon>
        <taxon>Asteraceae</taxon>
        <taxon>Cichorioideae</taxon>
        <taxon>Cichorieae</taxon>
        <taxon>Lactucinae</taxon>
        <taxon>Lactuca</taxon>
    </lineage>
</organism>
<evidence type="ECO:0000313" key="2">
    <source>
        <dbReference type="Proteomes" id="UP001177003"/>
    </source>
</evidence>
<keyword evidence="2" id="KW-1185">Reference proteome</keyword>